<feature type="transmembrane region" description="Helical" evidence="3">
    <location>
        <begin position="889"/>
        <end position="910"/>
    </location>
</feature>
<dbReference type="STRING" id="2903.R1CRJ0"/>
<dbReference type="Pfam" id="PF12349">
    <property type="entry name" value="Sterol-sensing"/>
    <property type="match status" value="1"/>
</dbReference>
<feature type="transmembrane region" description="Helical" evidence="3">
    <location>
        <begin position="796"/>
        <end position="816"/>
    </location>
</feature>
<feature type="transmembrane region" description="Helical" evidence="3">
    <location>
        <begin position="451"/>
        <end position="471"/>
    </location>
</feature>
<evidence type="ECO:0000313" key="5">
    <source>
        <dbReference type="EnsemblProtists" id="EOD25603"/>
    </source>
</evidence>
<dbReference type="GO" id="GO:0016020">
    <property type="term" value="C:membrane"/>
    <property type="evidence" value="ECO:0007669"/>
    <property type="project" value="TreeGrafter"/>
</dbReference>
<dbReference type="Gene3D" id="1.20.1640.10">
    <property type="entry name" value="Multidrug efflux transporter AcrB transmembrane domain"/>
    <property type="match status" value="2"/>
</dbReference>
<protein>
    <recommendedName>
        <fullName evidence="4">SSD domain-containing protein</fullName>
    </recommendedName>
</protein>
<dbReference type="PROSITE" id="PS50156">
    <property type="entry name" value="SSD"/>
    <property type="match status" value="1"/>
</dbReference>
<reference evidence="5" key="2">
    <citation type="submission" date="2024-10" db="UniProtKB">
        <authorList>
            <consortium name="EnsemblProtists"/>
        </authorList>
    </citation>
    <scope>IDENTIFICATION</scope>
</reference>
<feature type="compositionally biased region" description="Low complexity" evidence="2">
    <location>
        <begin position="947"/>
        <end position="956"/>
    </location>
</feature>
<feature type="region of interest" description="Disordered" evidence="2">
    <location>
        <begin position="987"/>
        <end position="1027"/>
    </location>
</feature>
<dbReference type="eggNOG" id="KOG1933">
    <property type="taxonomic scope" value="Eukaryota"/>
</dbReference>
<name>A0A0D3JQ18_EMIH1</name>
<evidence type="ECO:0000259" key="4">
    <source>
        <dbReference type="PROSITE" id="PS50156"/>
    </source>
</evidence>
<feature type="transmembrane region" description="Helical" evidence="3">
    <location>
        <begin position="326"/>
        <end position="345"/>
    </location>
</feature>
<evidence type="ECO:0000256" key="1">
    <source>
        <dbReference type="ARBA" id="ARBA00005585"/>
    </source>
</evidence>
<feature type="domain" description="SSD" evidence="4">
    <location>
        <begin position="325"/>
        <end position="482"/>
    </location>
</feature>
<dbReference type="EnsemblProtists" id="EOD25603">
    <property type="protein sequence ID" value="EOD25603"/>
    <property type="gene ID" value="EMIHUDRAFT_237489"/>
</dbReference>
<proteinExistence type="inferred from homology"/>
<dbReference type="KEGG" id="ehx:EMIHUDRAFT_237489"/>
<accession>A0A0D3JQ18</accession>
<keyword evidence="3" id="KW-0812">Transmembrane</keyword>
<keyword evidence="6" id="KW-1185">Reference proteome</keyword>
<reference evidence="6" key="1">
    <citation type="journal article" date="2013" name="Nature">
        <title>Pan genome of the phytoplankton Emiliania underpins its global distribution.</title>
        <authorList>
            <person name="Read B.A."/>
            <person name="Kegel J."/>
            <person name="Klute M.J."/>
            <person name="Kuo A."/>
            <person name="Lefebvre S.C."/>
            <person name="Maumus F."/>
            <person name="Mayer C."/>
            <person name="Miller J."/>
            <person name="Monier A."/>
            <person name="Salamov A."/>
            <person name="Young J."/>
            <person name="Aguilar M."/>
            <person name="Claverie J.M."/>
            <person name="Frickenhaus S."/>
            <person name="Gonzalez K."/>
            <person name="Herman E.K."/>
            <person name="Lin Y.C."/>
            <person name="Napier J."/>
            <person name="Ogata H."/>
            <person name="Sarno A.F."/>
            <person name="Shmutz J."/>
            <person name="Schroeder D."/>
            <person name="de Vargas C."/>
            <person name="Verret F."/>
            <person name="von Dassow P."/>
            <person name="Valentin K."/>
            <person name="Van de Peer Y."/>
            <person name="Wheeler G."/>
            <person name="Dacks J.B."/>
            <person name="Delwiche C.F."/>
            <person name="Dyhrman S.T."/>
            <person name="Glockner G."/>
            <person name="John U."/>
            <person name="Richards T."/>
            <person name="Worden A.Z."/>
            <person name="Zhang X."/>
            <person name="Grigoriev I.V."/>
            <person name="Allen A.E."/>
            <person name="Bidle K."/>
            <person name="Borodovsky M."/>
            <person name="Bowler C."/>
            <person name="Brownlee C."/>
            <person name="Cock J.M."/>
            <person name="Elias M."/>
            <person name="Gladyshev V.N."/>
            <person name="Groth M."/>
            <person name="Guda C."/>
            <person name="Hadaegh A."/>
            <person name="Iglesias-Rodriguez M.D."/>
            <person name="Jenkins J."/>
            <person name="Jones B.M."/>
            <person name="Lawson T."/>
            <person name="Leese F."/>
            <person name="Lindquist E."/>
            <person name="Lobanov A."/>
            <person name="Lomsadze A."/>
            <person name="Malik S.B."/>
            <person name="Marsh M.E."/>
            <person name="Mackinder L."/>
            <person name="Mock T."/>
            <person name="Mueller-Roeber B."/>
            <person name="Pagarete A."/>
            <person name="Parker M."/>
            <person name="Probert I."/>
            <person name="Quesneville H."/>
            <person name="Raines C."/>
            <person name="Rensing S.A."/>
            <person name="Riano-Pachon D.M."/>
            <person name="Richier S."/>
            <person name="Rokitta S."/>
            <person name="Shiraiwa Y."/>
            <person name="Soanes D.M."/>
            <person name="van der Giezen M."/>
            <person name="Wahlund T.M."/>
            <person name="Williams B."/>
            <person name="Wilson W."/>
            <person name="Wolfe G."/>
            <person name="Wurch L.L."/>
        </authorList>
    </citation>
    <scope>NUCLEOTIDE SEQUENCE</scope>
</reference>
<feature type="transmembrane region" description="Helical" evidence="3">
    <location>
        <begin position="770"/>
        <end position="790"/>
    </location>
</feature>
<keyword evidence="3" id="KW-0472">Membrane</keyword>
<dbReference type="HOGENOM" id="CLU_002359_4_0_1"/>
<sequence length="1027" mass="108844">MPRCTGLQVRASQAVHRRFYSVFAAWGRLLSRRPWLIILVSLCAAVLASTKLLLSFGGDGLPYQSNGDKLWVPEDAEASKDQESFDAAFNPTGAFTRQNFVYFLATSGGTVLTAPILQEVYRFRELARRNLTATDICDGGCSPLTPSAVGYSEVCDRAAGDASSELSQCLTYGSAFPLFEDGSGNVVLDLTDAEILEMVESGTGVAGSLYPPGGNVTFDVRRVFGGLEYDGAGKLVSAKAVKLGLPLEGYKSSVDAVKDQLEAATAWEDQLNLLVGEEWTSDPPLSRGSAYGDAIAVEWESPLVDAYPNTAGAIERELSGNISGDVIKINIGFILIGAYALAVFFKFDPRRSRSALAIAGLVSCALSVGVAYGFTTLIGYEVNPVVTVLPFILLGIGVDDMFVLEQALSATDKTAPPAERMAACMGSAGVSITVTSLTDLVAFALGSTSSLPALAAFCCFATIGITADYLLQISFFAGWMALDAHREAAGKPDCCPCCGPLDPSVESGCCGCFANSCAAVKAPEEGLLRSVLRRHYAPALARKPVQVAVVVCMAVWAAVCGWQASKLSVDFEYRWFVGDDAVLQRTFDVEDEYFGGLPLDVNLVTPSSAAFDYSAVSSQLLLEQLAVAAETDPWVDRSSLVSFQRALLAWAWAAKGSASLESAAGGPPSSLADALLPPADYYSWLNEFVTASEGGAFARDVLWVDAAAPGQGLSAARLRATQLPLTEAADEIDAMDSLRASVASVPIEGAYAYGFQYLYYEQYKVIQREMLTNLGLAIAAVFVIVLLILAELRTTLLVMLCVLLTDVSILGVMQMWGLTIDSVSVVNLVLAIGPLPIGLAVDYSAHVAHAFVIAKGTHTERMQSAVSEMGDLRCSPHRTPPSPLPTRCATAAGTAVIHGAFSTFLAVLVLSASQSYIFRVFFKQFFSISVFGVAHGTHDTPHDSPHHTWPTPTRPTEASCSPLTPPPAPHRPGLLLLPVLLVLVGPPEMPSDGDAEEPKGGYPPAVPDVPETQASARVAPGLPAQKA</sequence>
<feature type="transmembrane region" description="Helical" evidence="3">
    <location>
        <begin position="385"/>
        <end position="404"/>
    </location>
</feature>
<feature type="transmembrane region" description="Helical" evidence="3">
    <location>
        <begin position="425"/>
        <end position="445"/>
    </location>
</feature>
<dbReference type="InterPro" id="IPR053958">
    <property type="entry name" value="HMGCR/SNAP/NPC1-like_SSD"/>
</dbReference>
<evidence type="ECO:0000256" key="2">
    <source>
        <dbReference type="SAM" id="MobiDB-lite"/>
    </source>
</evidence>
<feature type="transmembrane region" description="Helical" evidence="3">
    <location>
        <begin position="35"/>
        <end position="56"/>
    </location>
</feature>
<dbReference type="PaxDb" id="2903-EOD25603"/>
<evidence type="ECO:0000256" key="3">
    <source>
        <dbReference type="SAM" id="Phobius"/>
    </source>
</evidence>
<evidence type="ECO:0000313" key="6">
    <source>
        <dbReference type="Proteomes" id="UP000013827"/>
    </source>
</evidence>
<keyword evidence="3" id="KW-1133">Transmembrane helix</keyword>
<dbReference type="OMA" id="PTHASNR"/>
<comment type="similarity">
    <text evidence="1">Belongs to the patched family.</text>
</comment>
<dbReference type="SUPFAM" id="SSF82866">
    <property type="entry name" value="Multidrug efflux transporter AcrB transmembrane domain"/>
    <property type="match status" value="2"/>
</dbReference>
<dbReference type="InterPro" id="IPR051697">
    <property type="entry name" value="Patched_domain-protein"/>
</dbReference>
<feature type="transmembrane region" description="Helical" evidence="3">
    <location>
        <begin position="357"/>
        <end position="379"/>
    </location>
</feature>
<dbReference type="PANTHER" id="PTHR10796">
    <property type="entry name" value="PATCHED-RELATED"/>
    <property type="match status" value="1"/>
</dbReference>
<feature type="region of interest" description="Disordered" evidence="2">
    <location>
        <begin position="938"/>
        <end position="964"/>
    </location>
</feature>
<organism evidence="5 6">
    <name type="scientific">Emiliania huxleyi (strain CCMP1516)</name>
    <dbReference type="NCBI Taxonomy" id="280463"/>
    <lineage>
        <taxon>Eukaryota</taxon>
        <taxon>Haptista</taxon>
        <taxon>Haptophyta</taxon>
        <taxon>Prymnesiophyceae</taxon>
        <taxon>Isochrysidales</taxon>
        <taxon>Noelaerhabdaceae</taxon>
        <taxon>Emiliania</taxon>
    </lineage>
</organism>
<dbReference type="AlphaFoldDB" id="A0A0D3JQ18"/>
<dbReference type="InterPro" id="IPR000731">
    <property type="entry name" value="SSD"/>
</dbReference>
<dbReference type="PANTHER" id="PTHR10796:SF92">
    <property type="entry name" value="PATCHED-RELATED, ISOFORM A"/>
    <property type="match status" value="1"/>
</dbReference>
<dbReference type="GeneID" id="17271149"/>
<dbReference type="Proteomes" id="UP000013827">
    <property type="component" value="Unassembled WGS sequence"/>
</dbReference>
<dbReference type="RefSeq" id="XP_005778032.1">
    <property type="nucleotide sequence ID" value="XM_005777975.1"/>
</dbReference>